<dbReference type="PROSITE" id="PS50950">
    <property type="entry name" value="ZF_THAP"/>
    <property type="match status" value="2"/>
</dbReference>
<keyword evidence="10" id="KW-0539">Nucleus</keyword>
<proteinExistence type="inferred from homology"/>
<evidence type="ECO:0000256" key="12">
    <source>
        <dbReference type="PROSITE-ProRule" id="PRU00309"/>
    </source>
</evidence>
<protein>
    <submittedName>
        <fullName evidence="14">THAP domain-containing protein 2</fullName>
    </submittedName>
</protein>
<dbReference type="SMART" id="SM00980">
    <property type="entry name" value="THAP"/>
    <property type="match status" value="2"/>
</dbReference>
<dbReference type="Pfam" id="PF05485">
    <property type="entry name" value="THAP"/>
    <property type="match status" value="2"/>
</dbReference>
<evidence type="ECO:0000256" key="4">
    <source>
        <dbReference type="ARBA" id="ARBA00022771"/>
    </source>
</evidence>
<evidence type="ECO:0000256" key="8">
    <source>
        <dbReference type="ARBA" id="ARBA00023125"/>
    </source>
</evidence>
<keyword evidence="7" id="KW-0175">Coiled coil</keyword>
<evidence type="ECO:0000256" key="2">
    <source>
        <dbReference type="ARBA" id="ARBA00006177"/>
    </source>
</evidence>
<evidence type="ECO:0000256" key="5">
    <source>
        <dbReference type="ARBA" id="ARBA00022833"/>
    </source>
</evidence>
<dbReference type="GO" id="GO:0005654">
    <property type="term" value="C:nucleoplasm"/>
    <property type="evidence" value="ECO:0007669"/>
    <property type="project" value="UniProtKB-SubCell"/>
</dbReference>
<comment type="subcellular location">
    <subcellularLocation>
        <location evidence="1">Nucleus</location>
        <location evidence="1">Nucleoplasm</location>
    </subcellularLocation>
</comment>
<dbReference type="GO" id="GO:0008270">
    <property type="term" value="F:zinc ion binding"/>
    <property type="evidence" value="ECO:0007669"/>
    <property type="project" value="UniProtKB-KW"/>
</dbReference>
<dbReference type="SMART" id="SM00692">
    <property type="entry name" value="DM3"/>
    <property type="match status" value="2"/>
</dbReference>
<dbReference type="AlphaFoldDB" id="A0AAE1H8U3"/>
<keyword evidence="11" id="KW-0131">Cell cycle</keyword>
<comment type="caution">
    <text evidence="14">The sequence shown here is derived from an EMBL/GenBank/DDBJ whole genome shotgun (WGS) entry which is preliminary data.</text>
</comment>
<dbReference type="InterPro" id="IPR038441">
    <property type="entry name" value="THAP_Znf_sf"/>
</dbReference>
<evidence type="ECO:0000256" key="1">
    <source>
        <dbReference type="ARBA" id="ARBA00004642"/>
    </source>
</evidence>
<evidence type="ECO:0000259" key="13">
    <source>
        <dbReference type="PROSITE" id="PS50950"/>
    </source>
</evidence>
<evidence type="ECO:0000313" key="14">
    <source>
        <dbReference type="EMBL" id="KAK3916967.1"/>
    </source>
</evidence>
<evidence type="ECO:0000256" key="7">
    <source>
        <dbReference type="ARBA" id="ARBA00023054"/>
    </source>
</evidence>
<keyword evidence="9" id="KW-0804">Transcription</keyword>
<comment type="similarity">
    <text evidence="2">Belongs to the THAP1 family.</text>
</comment>
<dbReference type="InterPro" id="IPR006612">
    <property type="entry name" value="THAP_Znf"/>
</dbReference>
<evidence type="ECO:0000256" key="6">
    <source>
        <dbReference type="ARBA" id="ARBA00023015"/>
    </source>
</evidence>
<dbReference type="PANTHER" id="PTHR46600">
    <property type="entry name" value="THAP DOMAIN-CONTAINING"/>
    <property type="match status" value="1"/>
</dbReference>
<feature type="domain" description="THAP-type" evidence="13">
    <location>
        <begin position="10"/>
        <end position="84"/>
    </location>
</feature>
<keyword evidence="8 12" id="KW-0238">DNA-binding</keyword>
<evidence type="ECO:0000256" key="11">
    <source>
        <dbReference type="ARBA" id="ARBA00023306"/>
    </source>
</evidence>
<sequence length="194" mass="22458">MSFSDKSSKSRKFCSVFGCQRRGGGMFKYPSDQKSRIEWGNVCKLNRTASSTMYVCRRHFTSSDMYQTSKGLTRVCRGAKPSLYLPPESPQKMKAKQICVVLECETNRVEGLRTTLHSFPRCSVRRTYWQLICRLKQTSRNTRICNLHFHDSDFYFNGSRKILKRTARPCLQLPDCENVLSTDHSEDVLNSFLP</sequence>
<dbReference type="InterPro" id="IPR026516">
    <property type="entry name" value="THAP1/10"/>
</dbReference>
<keyword evidence="15" id="KW-1185">Reference proteome</keyword>
<dbReference type="SUPFAM" id="SSF57716">
    <property type="entry name" value="Glucocorticoid receptor-like (DNA-binding domain)"/>
    <property type="match status" value="2"/>
</dbReference>
<feature type="domain" description="THAP-type" evidence="13">
    <location>
        <begin position="93"/>
        <end position="172"/>
    </location>
</feature>
<reference evidence="14" key="2">
    <citation type="journal article" date="2023" name="BMC Genomics">
        <title>Pest status, molecular evolution, and epigenetic factors derived from the genome assembly of Frankliniella fusca, a thysanopteran phytovirus vector.</title>
        <authorList>
            <person name="Catto M.A."/>
            <person name="Labadie P.E."/>
            <person name="Jacobson A.L."/>
            <person name="Kennedy G.G."/>
            <person name="Srinivasan R."/>
            <person name="Hunt B.G."/>
        </authorList>
    </citation>
    <scope>NUCLEOTIDE SEQUENCE</scope>
    <source>
        <strain evidence="14">PL_HMW_Pooled</strain>
    </source>
</reference>
<keyword evidence="3" id="KW-0479">Metal-binding</keyword>
<name>A0AAE1H8U3_9NEOP</name>
<keyword evidence="5" id="KW-0862">Zinc</keyword>
<evidence type="ECO:0000313" key="15">
    <source>
        <dbReference type="Proteomes" id="UP001219518"/>
    </source>
</evidence>
<reference evidence="14" key="1">
    <citation type="submission" date="2021-07" db="EMBL/GenBank/DDBJ databases">
        <authorList>
            <person name="Catto M.A."/>
            <person name="Jacobson A."/>
            <person name="Kennedy G."/>
            <person name="Labadie P."/>
            <person name="Hunt B.G."/>
            <person name="Srinivasan R."/>
        </authorList>
    </citation>
    <scope>NUCLEOTIDE SEQUENCE</scope>
    <source>
        <strain evidence="14">PL_HMW_Pooled</strain>
        <tissue evidence="14">Head</tissue>
    </source>
</reference>
<evidence type="ECO:0000256" key="9">
    <source>
        <dbReference type="ARBA" id="ARBA00023163"/>
    </source>
</evidence>
<accession>A0AAE1H8U3</accession>
<dbReference type="Proteomes" id="UP001219518">
    <property type="component" value="Unassembled WGS sequence"/>
</dbReference>
<dbReference type="GO" id="GO:0043565">
    <property type="term" value="F:sequence-specific DNA binding"/>
    <property type="evidence" value="ECO:0007669"/>
    <property type="project" value="InterPro"/>
</dbReference>
<organism evidence="14 15">
    <name type="scientific">Frankliniella fusca</name>
    <dbReference type="NCBI Taxonomy" id="407009"/>
    <lineage>
        <taxon>Eukaryota</taxon>
        <taxon>Metazoa</taxon>
        <taxon>Ecdysozoa</taxon>
        <taxon>Arthropoda</taxon>
        <taxon>Hexapoda</taxon>
        <taxon>Insecta</taxon>
        <taxon>Pterygota</taxon>
        <taxon>Neoptera</taxon>
        <taxon>Paraneoptera</taxon>
        <taxon>Thysanoptera</taxon>
        <taxon>Terebrantia</taxon>
        <taxon>Thripoidea</taxon>
        <taxon>Thripidae</taxon>
        <taxon>Frankliniella</taxon>
    </lineage>
</organism>
<evidence type="ECO:0000256" key="3">
    <source>
        <dbReference type="ARBA" id="ARBA00022723"/>
    </source>
</evidence>
<evidence type="ECO:0000256" key="10">
    <source>
        <dbReference type="ARBA" id="ARBA00023242"/>
    </source>
</evidence>
<dbReference type="Gene3D" id="6.20.210.20">
    <property type="entry name" value="THAP domain"/>
    <property type="match status" value="2"/>
</dbReference>
<keyword evidence="6" id="KW-0805">Transcription regulation</keyword>
<dbReference type="EMBL" id="JAHWGI010000647">
    <property type="protein sequence ID" value="KAK3916967.1"/>
    <property type="molecule type" value="Genomic_DNA"/>
</dbReference>
<gene>
    <name evidence="14" type="ORF">KUF71_006654</name>
</gene>
<keyword evidence="4 12" id="KW-0863">Zinc-finger</keyword>
<dbReference type="PANTHER" id="PTHR46600:SF1">
    <property type="entry name" value="THAP DOMAIN-CONTAINING PROTEIN 1"/>
    <property type="match status" value="1"/>
</dbReference>